<dbReference type="RefSeq" id="WP_006062216.1">
    <property type="nucleotide sequence ID" value="NZ_KB290824.1"/>
</dbReference>
<dbReference type="PATRIC" id="fig|1035195.3.peg.2153"/>
<dbReference type="STRING" id="1035195.HMPREF9997_02411"/>
<sequence length="269" mass="29392">MTLTGLRTAPPRLVATDLDGTFLDDAERVPLRLRRAVTRLDAAGVQLVLATGRPARWVLPVVEQLTVRPLCLCGNGAVLFDSSTSRIVDIRTIDSQTQHFVVMVARAALGEVGTAVERPDNFVVSDEFVHAWSSIEHAVQGEDVVLSQPAVKLLLRNHTLSSREMYDIVRPHIPEERAHITFSIDEGLLEVGPPGVNKAEGVARVAEQLEVQREDVLCFGDMPNDSEMLSWAGIGVAMGNARPEVKAVADYVTATNNDCGVADVLEYWF</sequence>
<protein>
    <submittedName>
        <fullName evidence="1">Cof-like hydrolase</fullName>
    </submittedName>
</protein>
<dbReference type="GO" id="GO:0000287">
    <property type="term" value="F:magnesium ion binding"/>
    <property type="evidence" value="ECO:0007669"/>
    <property type="project" value="TreeGrafter"/>
</dbReference>
<dbReference type="PANTHER" id="PTHR10000">
    <property type="entry name" value="PHOSPHOSERINE PHOSPHATASE"/>
    <property type="match status" value="1"/>
</dbReference>
<dbReference type="SFLD" id="SFLDS00003">
    <property type="entry name" value="Haloacid_Dehalogenase"/>
    <property type="match status" value="1"/>
</dbReference>
<dbReference type="Gene3D" id="3.30.1240.10">
    <property type="match status" value="1"/>
</dbReference>
<accession>L1M9X4</accession>
<dbReference type="Pfam" id="PF08282">
    <property type="entry name" value="Hydrolase_3"/>
    <property type="match status" value="1"/>
</dbReference>
<keyword evidence="2" id="KW-1185">Reference proteome</keyword>
<dbReference type="InterPro" id="IPR006379">
    <property type="entry name" value="HAD-SF_hydro_IIB"/>
</dbReference>
<gene>
    <name evidence="1" type="ORF">HMPREF9997_02411</name>
</gene>
<proteinExistence type="predicted"/>
<dbReference type="AlphaFoldDB" id="L1M9X4"/>
<dbReference type="InterPro" id="IPR036412">
    <property type="entry name" value="HAD-like_sf"/>
</dbReference>
<dbReference type="SFLD" id="SFLDG01140">
    <property type="entry name" value="C2.B:_Phosphomannomutase_and_P"/>
    <property type="match status" value="1"/>
</dbReference>
<dbReference type="Gene3D" id="3.40.50.1000">
    <property type="entry name" value="HAD superfamily/HAD-like"/>
    <property type="match status" value="1"/>
</dbReference>
<dbReference type="EMBL" id="AMEM01000040">
    <property type="protein sequence ID" value="EKX88048.1"/>
    <property type="molecule type" value="Genomic_DNA"/>
</dbReference>
<dbReference type="SUPFAM" id="SSF56784">
    <property type="entry name" value="HAD-like"/>
    <property type="match status" value="1"/>
</dbReference>
<dbReference type="GO" id="GO:0016791">
    <property type="term" value="F:phosphatase activity"/>
    <property type="evidence" value="ECO:0007669"/>
    <property type="project" value="TreeGrafter"/>
</dbReference>
<dbReference type="GeneID" id="84898108"/>
<dbReference type="OrthoDB" id="3180855at2"/>
<dbReference type="NCBIfam" id="TIGR01484">
    <property type="entry name" value="HAD-SF-IIB"/>
    <property type="match status" value="1"/>
</dbReference>
<dbReference type="Proteomes" id="UP000010445">
    <property type="component" value="Unassembled WGS sequence"/>
</dbReference>
<evidence type="ECO:0000313" key="2">
    <source>
        <dbReference type="Proteomes" id="UP000010445"/>
    </source>
</evidence>
<reference evidence="1 2" key="1">
    <citation type="submission" date="2012-05" db="EMBL/GenBank/DDBJ databases">
        <authorList>
            <person name="Weinstock G."/>
            <person name="Sodergren E."/>
            <person name="Lobos E.A."/>
            <person name="Fulton L."/>
            <person name="Fulton R."/>
            <person name="Courtney L."/>
            <person name="Fronick C."/>
            <person name="O'Laughlin M."/>
            <person name="Godfrey J."/>
            <person name="Wilson R.M."/>
            <person name="Miner T."/>
            <person name="Farmer C."/>
            <person name="Delehaunty K."/>
            <person name="Cordes M."/>
            <person name="Minx P."/>
            <person name="Tomlinson C."/>
            <person name="Chen J."/>
            <person name="Wollam A."/>
            <person name="Pepin K.H."/>
            <person name="Bhonagiri V."/>
            <person name="Zhang X."/>
            <person name="Suruliraj S."/>
            <person name="Warren W."/>
            <person name="Mitreva M."/>
            <person name="Mardis E.R."/>
            <person name="Wilson R.K."/>
        </authorList>
    </citation>
    <scope>NUCLEOTIDE SEQUENCE [LARGE SCALE GENOMIC DNA]</scope>
    <source>
        <strain evidence="1 2">F0235</strain>
    </source>
</reference>
<name>L1M9X4_9CORY</name>
<evidence type="ECO:0000313" key="1">
    <source>
        <dbReference type="EMBL" id="EKX88048.1"/>
    </source>
</evidence>
<dbReference type="HOGENOM" id="CLU_044146_0_0_11"/>
<dbReference type="InterPro" id="IPR000150">
    <property type="entry name" value="Cof"/>
</dbReference>
<organism evidence="1 2">
    <name type="scientific">Corynebacterium durum F0235</name>
    <dbReference type="NCBI Taxonomy" id="1035195"/>
    <lineage>
        <taxon>Bacteria</taxon>
        <taxon>Bacillati</taxon>
        <taxon>Actinomycetota</taxon>
        <taxon>Actinomycetes</taxon>
        <taxon>Mycobacteriales</taxon>
        <taxon>Corynebacteriaceae</taxon>
        <taxon>Corynebacterium</taxon>
    </lineage>
</organism>
<dbReference type="eggNOG" id="COG0561">
    <property type="taxonomic scope" value="Bacteria"/>
</dbReference>
<dbReference type="InterPro" id="IPR023214">
    <property type="entry name" value="HAD_sf"/>
</dbReference>
<dbReference type="NCBIfam" id="TIGR00099">
    <property type="entry name" value="Cof-subfamily"/>
    <property type="match status" value="1"/>
</dbReference>
<comment type="caution">
    <text evidence="1">The sequence shown here is derived from an EMBL/GenBank/DDBJ whole genome shotgun (WGS) entry which is preliminary data.</text>
</comment>
<dbReference type="PANTHER" id="PTHR10000:SF8">
    <property type="entry name" value="HAD SUPERFAMILY HYDROLASE-LIKE, TYPE 3"/>
    <property type="match status" value="1"/>
</dbReference>
<dbReference type="GO" id="GO:0005829">
    <property type="term" value="C:cytosol"/>
    <property type="evidence" value="ECO:0007669"/>
    <property type="project" value="TreeGrafter"/>
</dbReference>
<dbReference type="CDD" id="cd07516">
    <property type="entry name" value="HAD_Pase"/>
    <property type="match status" value="1"/>
</dbReference>
<keyword evidence="1" id="KW-0378">Hydrolase</keyword>